<evidence type="ECO:0000256" key="1">
    <source>
        <dbReference type="ARBA" id="ARBA00004442"/>
    </source>
</evidence>
<sequence length="584" mass="65935">MKAYTYLLLILLVVLVNPSCTMLEPEDDNHNTLDRVYRDPAFAEGLLITAYTVIPSNNYTFDEVATDDAVTNDRLSNYLRIANGEWSPRLNPLELWTSSNRGILYINQFLSIVDNVPWKWTNPAVKDLYIRKFKGESHALRALFKYFLLRNHGGVGANGTLLGTPIYDKFLEGREDFETPRPSFEESMASINADITEALKYLPMDYGNRPAVPVGFESVDISDYNEVFGDFSQQRMSGRHALAIRARASLLAASPAFNLNNNAALWQTAANQTAELLNAIGGIAGLDPKGHIFYLKEQIDESDITTGDRLDIKEIMWRRPITTDRTRETDHFPPSLYGSGRVNPTQNLVDAFPAANGYPISDPRALFNPAKPYENRDPRLSLYIVFNGSRLRNTVINTGDGGGDNAIDAVPNSTRTGYYLKKLLREDVNVNPASASNQKHFNTHIRYTELYLNYAEAANEAWGPEGTGSNAYSAKDIIGLIRKRAGITQPDSYLTSVTSKDAMRTLIRNERRLELCFEGFRFWDLRRWKHNLTEPAKGVRFGADGGINYFNVENRAYDNAYMHYGPVPEREIIKFGFVQNQGWK</sequence>
<evidence type="ECO:0000256" key="3">
    <source>
        <dbReference type="ARBA" id="ARBA00022729"/>
    </source>
</evidence>
<evidence type="ECO:0000256" key="4">
    <source>
        <dbReference type="ARBA" id="ARBA00023136"/>
    </source>
</evidence>
<comment type="subcellular location">
    <subcellularLocation>
        <location evidence="1">Cell outer membrane</location>
    </subcellularLocation>
</comment>
<keyword evidence="5" id="KW-0998">Cell outer membrane</keyword>
<dbReference type="SUPFAM" id="SSF48452">
    <property type="entry name" value="TPR-like"/>
    <property type="match status" value="1"/>
</dbReference>
<comment type="caution">
    <text evidence="7">The sequence shown here is derived from an EMBL/GenBank/DDBJ whole genome shotgun (WGS) entry which is preliminary data.</text>
</comment>
<proteinExistence type="inferred from homology"/>
<accession>A0A3D8YG66</accession>
<dbReference type="Gene3D" id="1.25.40.390">
    <property type="match status" value="1"/>
</dbReference>
<dbReference type="InterPro" id="IPR011990">
    <property type="entry name" value="TPR-like_helical_dom_sf"/>
</dbReference>
<dbReference type="EMBL" id="QNUL01000002">
    <property type="protein sequence ID" value="REA63698.1"/>
    <property type="molecule type" value="Genomic_DNA"/>
</dbReference>
<dbReference type="RefSeq" id="WP_115829448.1">
    <property type="nucleotide sequence ID" value="NZ_QNUL01000002.1"/>
</dbReference>
<dbReference type="AlphaFoldDB" id="A0A3D8YG66"/>
<gene>
    <name evidence="7" type="ORF">DSL64_04495</name>
</gene>
<evidence type="ECO:0000256" key="2">
    <source>
        <dbReference type="ARBA" id="ARBA00006275"/>
    </source>
</evidence>
<name>A0A3D8YG66_9BACT</name>
<dbReference type="Proteomes" id="UP000256373">
    <property type="component" value="Unassembled WGS sequence"/>
</dbReference>
<keyword evidence="3" id="KW-0732">Signal</keyword>
<evidence type="ECO:0000313" key="8">
    <source>
        <dbReference type="Proteomes" id="UP000256373"/>
    </source>
</evidence>
<protein>
    <submittedName>
        <fullName evidence="7">RagB/SusD family nutrient uptake outer membrane protein</fullName>
    </submittedName>
</protein>
<organism evidence="7 8">
    <name type="scientific">Dyadobacter luteus</name>
    <dbReference type="NCBI Taxonomy" id="2259619"/>
    <lineage>
        <taxon>Bacteria</taxon>
        <taxon>Pseudomonadati</taxon>
        <taxon>Bacteroidota</taxon>
        <taxon>Cytophagia</taxon>
        <taxon>Cytophagales</taxon>
        <taxon>Spirosomataceae</taxon>
        <taxon>Dyadobacter</taxon>
    </lineage>
</organism>
<feature type="domain" description="RagB/SusD" evidence="6">
    <location>
        <begin position="332"/>
        <end position="583"/>
    </location>
</feature>
<evidence type="ECO:0000256" key="5">
    <source>
        <dbReference type="ARBA" id="ARBA00023237"/>
    </source>
</evidence>
<evidence type="ECO:0000259" key="6">
    <source>
        <dbReference type="Pfam" id="PF07980"/>
    </source>
</evidence>
<dbReference type="OrthoDB" id="621018at2"/>
<dbReference type="InterPro" id="IPR012944">
    <property type="entry name" value="SusD_RagB_dom"/>
</dbReference>
<keyword evidence="4" id="KW-0472">Membrane</keyword>
<reference evidence="7 8" key="1">
    <citation type="submission" date="2018-07" db="EMBL/GenBank/DDBJ databases">
        <title>Dyadobacter roseus sp. nov., isolated from rose rhizosphere soil.</title>
        <authorList>
            <person name="Chen L."/>
        </authorList>
    </citation>
    <scope>NUCLEOTIDE SEQUENCE [LARGE SCALE GENOMIC DNA]</scope>
    <source>
        <strain evidence="7 8">RS19</strain>
    </source>
</reference>
<keyword evidence="8" id="KW-1185">Reference proteome</keyword>
<comment type="similarity">
    <text evidence="2">Belongs to the SusD family.</text>
</comment>
<evidence type="ECO:0000313" key="7">
    <source>
        <dbReference type="EMBL" id="REA63698.1"/>
    </source>
</evidence>
<dbReference type="GO" id="GO:0009279">
    <property type="term" value="C:cell outer membrane"/>
    <property type="evidence" value="ECO:0007669"/>
    <property type="project" value="UniProtKB-SubCell"/>
</dbReference>
<dbReference type="Pfam" id="PF07980">
    <property type="entry name" value="SusD_RagB"/>
    <property type="match status" value="1"/>
</dbReference>